<evidence type="ECO:0000313" key="8">
    <source>
        <dbReference type="Proteomes" id="UP000541770"/>
    </source>
</evidence>
<evidence type="ECO:0000259" key="5">
    <source>
        <dbReference type="Pfam" id="PF20148"/>
    </source>
</evidence>
<gene>
    <name evidence="7" type="ORF">H4C75_05720</name>
</gene>
<dbReference type="CDD" id="cd14742">
    <property type="entry name" value="PAAR_RHS"/>
    <property type="match status" value="1"/>
</dbReference>
<dbReference type="Pfam" id="PF05593">
    <property type="entry name" value="RHS_repeat"/>
    <property type="match status" value="2"/>
</dbReference>
<keyword evidence="3" id="KW-1133">Transmembrane helix</keyword>
<dbReference type="InterPro" id="IPR008727">
    <property type="entry name" value="PAAR_motif"/>
</dbReference>
<dbReference type="PANTHER" id="PTHR32305">
    <property type="match status" value="1"/>
</dbReference>
<feature type="transmembrane region" description="Helical" evidence="3">
    <location>
        <begin position="30"/>
        <end position="52"/>
    </location>
</feature>
<feature type="domain" description="RHS protein conserved region" evidence="4">
    <location>
        <begin position="1291"/>
        <end position="1327"/>
    </location>
</feature>
<keyword evidence="3" id="KW-0472">Membrane</keyword>
<dbReference type="InterPro" id="IPR022385">
    <property type="entry name" value="Rhs_assc_core"/>
</dbReference>
<dbReference type="Gene3D" id="2.180.10.10">
    <property type="entry name" value="RHS repeat-associated core"/>
    <property type="match status" value="3"/>
</dbReference>
<dbReference type="PANTHER" id="PTHR32305:SF15">
    <property type="entry name" value="PROTEIN RHSA-RELATED"/>
    <property type="match status" value="1"/>
</dbReference>
<dbReference type="Gene3D" id="2.60.200.60">
    <property type="match status" value="1"/>
</dbReference>
<dbReference type="NCBIfam" id="TIGR01643">
    <property type="entry name" value="YD_repeat_2x"/>
    <property type="match status" value="8"/>
</dbReference>
<dbReference type="RefSeq" id="WP_182322142.1">
    <property type="nucleotide sequence ID" value="NZ_JACGDE010000002.1"/>
</dbReference>
<comment type="caution">
    <text evidence="7">The sequence shown here is derived from an EMBL/GenBank/DDBJ whole genome shotgun (WGS) entry which is preliminary data.</text>
</comment>
<dbReference type="PRINTS" id="PR00394">
    <property type="entry name" value="RHSPROTEIN"/>
</dbReference>
<dbReference type="InterPro" id="IPR045351">
    <property type="entry name" value="DUF6531"/>
</dbReference>
<dbReference type="Pfam" id="PF20148">
    <property type="entry name" value="DUF6531"/>
    <property type="match status" value="1"/>
</dbReference>
<feature type="transmembrane region" description="Helical" evidence="3">
    <location>
        <begin position="59"/>
        <end position="79"/>
    </location>
</feature>
<evidence type="ECO:0000259" key="6">
    <source>
        <dbReference type="Pfam" id="PF25023"/>
    </source>
</evidence>
<dbReference type="InterPro" id="IPR006530">
    <property type="entry name" value="YD"/>
</dbReference>
<evidence type="ECO:0000313" key="7">
    <source>
        <dbReference type="EMBL" id="MBA6064256.1"/>
    </source>
</evidence>
<feature type="region of interest" description="Disordered" evidence="2">
    <location>
        <begin position="275"/>
        <end position="295"/>
    </location>
</feature>
<dbReference type="InterPro" id="IPR003615">
    <property type="entry name" value="HNH_nuc"/>
</dbReference>
<feature type="compositionally biased region" description="Basic residues" evidence="2">
    <location>
        <begin position="275"/>
        <end position="288"/>
    </location>
</feature>
<evidence type="ECO:0000256" key="3">
    <source>
        <dbReference type="SAM" id="Phobius"/>
    </source>
</evidence>
<dbReference type="InterPro" id="IPR001826">
    <property type="entry name" value="RHS"/>
</dbReference>
<dbReference type="Pfam" id="PF25023">
    <property type="entry name" value="TEN_YD-shell"/>
    <property type="match status" value="1"/>
</dbReference>
<dbReference type="CDD" id="cd00085">
    <property type="entry name" value="HNHc"/>
    <property type="match status" value="1"/>
</dbReference>
<accession>A0A7W2JSB3</accession>
<protein>
    <submittedName>
        <fullName evidence="7">PAAR domain-containing protein</fullName>
    </submittedName>
</protein>
<dbReference type="Pfam" id="PF05488">
    <property type="entry name" value="PAAR_motif"/>
    <property type="match status" value="1"/>
</dbReference>
<evidence type="ECO:0000259" key="4">
    <source>
        <dbReference type="Pfam" id="PF03527"/>
    </source>
</evidence>
<sequence length="1537" mass="170581">MGDSLHAAREGDLILHPPLMAELVSGLTEAVIYAAATAAVAAAIGGAVVAVVGTGGAAATLTPLIAGALVGAAAMLPAGEDKSIGEHISDLSSWVGNSMFPPEPYGAIDSGSSNTRINGMPAARAAGIVTGASEAEPSAEAPSILENIGNYAMMGASLMLPVIGLAQEINSIFNPPVATPANPGTQPAELDTVKCSKHPVPNFVAQGSDKVFINGHPAARVGDKSTCDGPIGMTFSPNVRVGGGTVTVRDIRDGKSAAAKIIGLVAGMLLARRVKSRSRPRNAPKPRSRIPGCKGHPVLVATGSKRLDGPEDLDFSLPGLLAIDWSRRYDSNDLRDDGLLGKGWSLPYEVRLERVPHPQGGELWIYVDEDGSRIELGRMVPGSALLSTLDGVAIFHQDDGITVVEDIYSGQYQVFKTDPTAHSRSRLVQLGDRNLNRLELLYDDQGRLQLLVDAFGRTAVQLRHDNQHGRRVREVWRLQLAPGDAFEIADQQLLVSYRYTQAGQLAEVRDASGQTVRRFTYTAAGCMASQTLASGVVHHYEWASLAVPPDGVASRGGWPRDLPAPLEAQPTHQWRVMRHHSDSAEDYHFDYDLAQGLTRVRDSLGREESFHWGPHYEIHRYVDALGNLWQETFQQGQLIASTEPDGSQWCYSYDGAGRLVCSQDPLGRSESIAYGEHWALPLSIVSPGGASLHMQYDCQGNVLSETDALGNTTGYRYDDRGRLLAITDAHGRQRRFTWNDRGQLLSYRDCSGHVTHYRYTERGELAESVNPRGERSRHRYDVRGYLIESQEADGRTDHYQVNAAGQLTRHIDGAGRTTHWHFDSSGRLLQRIDPMGAALSLNYDAYGRLQALVNENGERYRFEWDALDRALTQQNLDGGGYAYTYDHRGNVTCIAHHPIPDQAHDTAIQIHQLEHDAVGRLLRKHTTDGCTEYVHDEGDNLLSVTFTDKQGNARRLAFSYDRMGRLLSETSAAGTVGYAHDELNNLQSLTLPDQRRINHLYYGSGHLHQLNLDGRVICDFERDSLHDEVLRTQGQLQTRTRYDSCGRLQQRAIHYRDASSMTLALLQKDYRYDDGDNLVCETFTQTQRPGTQNPAQQEHALRFHSAGLGNGSCQGSVTYDYGPSQRIYGVTRRLTLGDVPIVEHYGYDRAGNLIEGYQPKAHVRHNRVTVHQDKRYRYDGFGRMVEKRSGSRLLQRFEYDAEHRLVRVNQQRGTVHERIEFSYDPLGRRIGKRLYRSGHEQPVSRTDFLWQGLRLLQEVQDGKSSLYLYADPGSHEPLARIDGAPGQEVVQYFHTNIAGLPEQLTDAQGNSVWYSDYLLWGRSREEWHAPDQNRQQNLRMQGQYLDRETGLHYNTFRYYDPDIGRFTQQDPLGLEGSINLYAYAPNPLTWIDPLGLSECSLLDRIIQDANKVASPGGEVTARQAQILRGNLPVVQRRNAAQNQAMRKEFVKTEKGLIKQWEKNTNRTWPDGATAHHVIPLESGGANKWWNLMPTHGTLPNHSLPGIPGPHAAGGVLRTTIQQGRKALPPKTITDLRL</sequence>
<dbReference type="InterPro" id="IPR031325">
    <property type="entry name" value="RHS_repeat"/>
</dbReference>
<evidence type="ECO:0000256" key="2">
    <source>
        <dbReference type="SAM" id="MobiDB-lite"/>
    </source>
</evidence>
<dbReference type="InterPro" id="IPR050708">
    <property type="entry name" value="T6SS_VgrG/RHS"/>
</dbReference>
<feature type="domain" description="DUF6531" evidence="5">
    <location>
        <begin position="295"/>
        <end position="375"/>
    </location>
</feature>
<dbReference type="InterPro" id="IPR056823">
    <property type="entry name" value="TEN-like_YD-shell"/>
</dbReference>
<dbReference type="SUPFAM" id="SSF69304">
    <property type="entry name" value="Tricorn protease N-terminal domain"/>
    <property type="match status" value="1"/>
</dbReference>
<reference evidence="7 8" key="1">
    <citation type="submission" date="2020-07" db="EMBL/GenBank/DDBJ databases">
        <title>Diversity of carbapenemase encoding genes among Pseudomonas putida group clinical isolates in a tertiary Brazilian hospital.</title>
        <authorList>
            <person name="Alberto-Lei F."/>
            <person name="Nodari C.S."/>
            <person name="Streling A.P."/>
            <person name="Paulino J.T."/>
            <person name="Bessa-Neto F.O."/>
            <person name="Cayo R."/>
            <person name="Gales A.C."/>
        </authorList>
    </citation>
    <scope>NUCLEOTIDE SEQUENCE [LARGE SCALE GENOMIC DNA]</scope>
    <source>
        <strain evidence="7 8">14802</strain>
    </source>
</reference>
<organism evidence="7 8">
    <name type="scientific">Pseudomonas mosselii</name>
    <dbReference type="NCBI Taxonomy" id="78327"/>
    <lineage>
        <taxon>Bacteria</taxon>
        <taxon>Pseudomonadati</taxon>
        <taxon>Pseudomonadota</taxon>
        <taxon>Gammaproteobacteria</taxon>
        <taxon>Pseudomonadales</taxon>
        <taxon>Pseudomonadaceae</taxon>
        <taxon>Pseudomonas</taxon>
    </lineage>
</organism>
<keyword evidence="3" id="KW-0812">Transmembrane</keyword>
<proteinExistence type="predicted"/>
<evidence type="ECO:0000256" key="1">
    <source>
        <dbReference type="ARBA" id="ARBA00022737"/>
    </source>
</evidence>
<dbReference type="NCBIfam" id="TIGR03696">
    <property type="entry name" value="Rhs_assc_core"/>
    <property type="match status" value="1"/>
</dbReference>
<dbReference type="EMBL" id="JACGDE010000002">
    <property type="protein sequence ID" value="MBA6064256.1"/>
    <property type="molecule type" value="Genomic_DNA"/>
</dbReference>
<feature type="domain" description="Teneurin-like YD-shell" evidence="6">
    <location>
        <begin position="692"/>
        <end position="839"/>
    </location>
</feature>
<dbReference type="Pfam" id="PF03527">
    <property type="entry name" value="RHS"/>
    <property type="match status" value="1"/>
</dbReference>
<dbReference type="Proteomes" id="UP000541770">
    <property type="component" value="Unassembled WGS sequence"/>
</dbReference>
<name>A0A7W2JSB3_9PSED</name>
<keyword evidence="1" id="KW-0677">Repeat</keyword>